<reference evidence="2" key="1">
    <citation type="submission" date="2021-03" db="EMBL/GenBank/DDBJ databases">
        <authorList>
            <person name="Bekaert M."/>
        </authorList>
    </citation>
    <scope>NUCLEOTIDE SEQUENCE</scope>
</reference>
<keyword evidence="3" id="KW-1185">Reference proteome</keyword>
<dbReference type="GO" id="GO:0061630">
    <property type="term" value="F:ubiquitin protein ligase activity"/>
    <property type="evidence" value="ECO:0007669"/>
    <property type="project" value="UniProtKB-EC"/>
</dbReference>
<dbReference type="Gene3D" id="3.40.50.300">
    <property type="entry name" value="P-loop containing nucleotide triphosphate hydrolases"/>
    <property type="match status" value="1"/>
</dbReference>
<keyword evidence="2" id="KW-0012">Acyltransferase</keyword>
<name>A0A8S3Q0Z8_MYTED</name>
<organism evidence="2 3">
    <name type="scientific">Mytilus edulis</name>
    <name type="common">Blue mussel</name>
    <dbReference type="NCBI Taxonomy" id="6550"/>
    <lineage>
        <taxon>Eukaryota</taxon>
        <taxon>Metazoa</taxon>
        <taxon>Spiralia</taxon>
        <taxon>Lophotrochozoa</taxon>
        <taxon>Mollusca</taxon>
        <taxon>Bivalvia</taxon>
        <taxon>Autobranchia</taxon>
        <taxon>Pteriomorphia</taxon>
        <taxon>Mytilida</taxon>
        <taxon>Mytiloidea</taxon>
        <taxon>Mytilidae</taxon>
        <taxon>Mytilinae</taxon>
        <taxon>Mytilus</taxon>
    </lineage>
</organism>
<dbReference type="EMBL" id="CAJPWZ010000328">
    <property type="protein sequence ID" value="CAG2190396.1"/>
    <property type="molecule type" value="Genomic_DNA"/>
</dbReference>
<dbReference type="OrthoDB" id="2400221at2759"/>
<comment type="caution">
    <text evidence="2">The sequence shown here is derived from an EMBL/GenBank/DDBJ whole genome shotgun (WGS) entry which is preliminary data.</text>
</comment>
<sequence>MHSIIISLTICYQSRFGDRAIREEYLDKLSSIMSVPSDVIANIITSKQEYILHKMEYLPEGTALNVALQENVFMLLVCILSKIPIFLVGKPGCSKSLSIQLLRSNLRGKDSANEFCKSMPQIFGVSFQGSESSTSEGIIKVFERAQKYQQSNDERDVLPVVILDEIGLAEISRFNPLKVLHDILEPGNQNVRRDINRNTSQFRGLPNELKNILEIFKKHVPCIAVAHVPVMKLIRENIKDYTSRHLMLITHGNVVISVLERELSEMKLPFDIIFGSNFEDDLNADYNYRILSRIILCMEQGMVLILKDLEAIYGSLYDMLNQSYTVVGKKKNCRVALGHYSNPMCHVHDDFKCIVLFSDLLKTEKLKTVVDEITHEITTLCQIQNYSFIPEEVIPSYSFDLIVSLVVQLNQTVDEEHIKDYAFERLLWLMPPEVVIRASESKYAKSNQHYMSEIIECFIIYTHSSLHSIIEDQFGGHQVQKQKIATFKSEKEFTASVENFLISDKSVFFLQCIAATEIQHTLLSKVIIEKAIRKCQQKCDNKQSTKHIYMIIHLDRGLHIHLPVNFLSSWNLLYMDSIQTPRTTLDYFLQVDKLEIVRERMPLHDYITSSLFLVLSRVKFTSRDNSTASLLEFLLKSLRSCKYAIDTLEEMIVSWIEKRSRSDNSGEWCVDVAKSPHDLIISGTLIGAIENNIREFIETPLSKYIFVMIDINMITPVIFEDEFTNLRRKSWKSVYYSQNF</sequence>
<dbReference type="InterPro" id="IPR003593">
    <property type="entry name" value="AAA+_ATPase"/>
</dbReference>
<dbReference type="AlphaFoldDB" id="A0A8S3Q0Z8"/>
<dbReference type="GO" id="GO:0016887">
    <property type="term" value="F:ATP hydrolysis activity"/>
    <property type="evidence" value="ECO:0007669"/>
    <property type="project" value="InterPro"/>
</dbReference>
<dbReference type="EC" id="2.3.2.27" evidence="2"/>
<dbReference type="SUPFAM" id="SSF52540">
    <property type="entry name" value="P-loop containing nucleoside triphosphate hydrolases"/>
    <property type="match status" value="1"/>
</dbReference>
<dbReference type="InterPro" id="IPR027417">
    <property type="entry name" value="P-loop_NTPase"/>
</dbReference>
<dbReference type="SMART" id="SM00382">
    <property type="entry name" value="AAA"/>
    <property type="match status" value="1"/>
</dbReference>
<keyword evidence="2" id="KW-0808">Transferase</keyword>
<dbReference type="PANTHER" id="PTHR22605:SF1">
    <property type="entry name" value="RZ-TYPE DOMAIN-CONTAINING PROTEIN"/>
    <property type="match status" value="1"/>
</dbReference>
<dbReference type="PANTHER" id="PTHR22605">
    <property type="entry name" value="RZ-TYPE DOMAIN-CONTAINING PROTEIN"/>
    <property type="match status" value="1"/>
</dbReference>
<evidence type="ECO:0000313" key="3">
    <source>
        <dbReference type="Proteomes" id="UP000683360"/>
    </source>
</evidence>
<dbReference type="Proteomes" id="UP000683360">
    <property type="component" value="Unassembled WGS sequence"/>
</dbReference>
<proteinExistence type="predicted"/>
<evidence type="ECO:0000259" key="1">
    <source>
        <dbReference type="SMART" id="SM00382"/>
    </source>
</evidence>
<feature type="domain" description="AAA+ ATPase" evidence="1">
    <location>
        <begin position="81"/>
        <end position="252"/>
    </location>
</feature>
<protein>
    <submittedName>
        <fullName evidence="2">RNF213</fullName>
        <ecNumber evidence="2">2.3.2.27</ecNumber>
    </submittedName>
</protein>
<gene>
    <name evidence="2" type="ORF">MEDL_5697</name>
</gene>
<dbReference type="InterPro" id="IPR031248">
    <property type="entry name" value="RNF213"/>
</dbReference>
<accession>A0A8S3Q0Z8</accession>
<evidence type="ECO:0000313" key="2">
    <source>
        <dbReference type="EMBL" id="CAG2190396.1"/>
    </source>
</evidence>